<dbReference type="Pfam" id="PF16197">
    <property type="entry name" value="KAsynt_C_assoc"/>
    <property type="match status" value="1"/>
</dbReference>
<evidence type="ECO:0000256" key="2">
    <source>
        <dbReference type="ARBA" id="ARBA00022553"/>
    </source>
</evidence>
<dbReference type="AlphaFoldDB" id="A0A4U3LNE9"/>
<dbReference type="GO" id="GO:0071770">
    <property type="term" value="P:DIM/DIP cell wall layer assembly"/>
    <property type="evidence" value="ECO:0007669"/>
    <property type="project" value="TreeGrafter"/>
</dbReference>
<comment type="caution">
    <text evidence="6">The sequence shown here is derived from an EMBL/GenBank/DDBJ whole genome shotgun (WGS) entry which is preliminary data.</text>
</comment>
<dbReference type="PROSITE" id="PS00606">
    <property type="entry name" value="KS3_1"/>
    <property type="match status" value="1"/>
</dbReference>
<keyword evidence="2" id="KW-0597">Phosphoprotein</keyword>
<name>A0A4U3LNE9_9ACTN</name>
<dbReference type="GO" id="GO:0005737">
    <property type="term" value="C:cytoplasm"/>
    <property type="evidence" value="ECO:0007669"/>
    <property type="project" value="TreeGrafter"/>
</dbReference>
<dbReference type="PANTHER" id="PTHR43775">
    <property type="entry name" value="FATTY ACID SYNTHASE"/>
    <property type="match status" value="1"/>
</dbReference>
<dbReference type="InterPro" id="IPR032821">
    <property type="entry name" value="PKS_assoc"/>
</dbReference>
<dbReference type="InterPro" id="IPR018201">
    <property type="entry name" value="Ketoacyl_synth_AS"/>
</dbReference>
<dbReference type="InterPro" id="IPR014031">
    <property type="entry name" value="Ketoacyl_synth_C"/>
</dbReference>
<gene>
    <name evidence="6" type="ORF">FDA94_38855</name>
</gene>
<dbReference type="FunFam" id="3.40.47.10:FF:000019">
    <property type="entry name" value="Polyketide synthase type I"/>
    <property type="match status" value="1"/>
</dbReference>
<dbReference type="Proteomes" id="UP000308705">
    <property type="component" value="Unassembled WGS sequence"/>
</dbReference>
<dbReference type="CDD" id="cd00833">
    <property type="entry name" value="PKS"/>
    <property type="match status" value="1"/>
</dbReference>
<dbReference type="InterPro" id="IPR050091">
    <property type="entry name" value="PKS_NRPS_Biosynth_Enz"/>
</dbReference>
<dbReference type="Gene3D" id="3.40.47.10">
    <property type="match status" value="1"/>
</dbReference>
<dbReference type="InterPro" id="IPR014030">
    <property type="entry name" value="Ketoacyl_synth_N"/>
</dbReference>
<keyword evidence="1" id="KW-0596">Phosphopantetheine</keyword>
<dbReference type="PANTHER" id="PTHR43775:SF37">
    <property type="entry name" value="SI:DKEY-61P9.11"/>
    <property type="match status" value="1"/>
</dbReference>
<dbReference type="GO" id="GO:0005886">
    <property type="term" value="C:plasma membrane"/>
    <property type="evidence" value="ECO:0007669"/>
    <property type="project" value="TreeGrafter"/>
</dbReference>
<dbReference type="RefSeq" id="WP_170991328.1">
    <property type="nucleotide sequence ID" value="NZ_SZQA01000103.1"/>
</dbReference>
<keyword evidence="4" id="KW-0511">Multifunctional enzyme</keyword>
<organism evidence="6 7">
    <name type="scientific">Herbidospora galbida</name>
    <dbReference type="NCBI Taxonomy" id="2575442"/>
    <lineage>
        <taxon>Bacteria</taxon>
        <taxon>Bacillati</taxon>
        <taxon>Actinomycetota</taxon>
        <taxon>Actinomycetes</taxon>
        <taxon>Streptosporangiales</taxon>
        <taxon>Streptosporangiaceae</taxon>
        <taxon>Herbidospora</taxon>
    </lineage>
</organism>
<dbReference type="InterPro" id="IPR015083">
    <property type="entry name" value="NorB/c/GfsB-D-like_docking"/>
</dbReference>
<dbReference type="SUPFAM" id="SSF53901">
    <property type="entry name" value="Thiolase-like"/>
    <property type="match status" value="1"/>
</dbReference>
<keyword evidence="3" id="KW-0808">Transferase</keyword>
<dbReference type="Pfam" id="PF08990">
    <property type="entry name" value="Docking"/>
    <property type="match status" value="1"/>
</dbReference>
<dbReference type="Pfam" id="PF02801">
    <property type="entry name" value="Ketoacyl-synt_C"/>
    <property type="match status" value="1"/>
</dbReference>
<feature type="domain" description="Ketosynthase family 3 (KS3)" evidence="5">
    <location>
        <begin position="33"/>
        <end position="460"/>
    </location>
</feature>
<dbReference type="GO" id="GO:0006633">
    <property type="term" value="P:fatty acid biosynthetic process"/>
    <property type="evidence" value="ECO:0007669"/>
    <property type="project" value="InterPro"/>
</dbReference>
<evidence type="ECO:0000259" key="5">
    <source>
        <dbReference type="PROSITE" id="PS52004"/>
    </source>
</evidence>
<dbReference type="InterPro" id="IPR020841">
    <property type="entry name" value="PKS_Beta-ketoAc_synthase_dom"/>
</dbReference>
<dbReference type="GO" id="GO:0004312">
    <property type="term" value="F:fatty acid synthase activity"/>
    <property type="evidence" value="ECO:0007669"/>
    <property type="project" value="TreeGrafter"/>
</dbReference>
<accession>A0A4U3LNE9</accession>
<evidence type="ECO:0000256" key="3">
    <source>
        <dbReference type="ARBA" id="ARBA00022679"/>
    </source>
</evidence>
<keyword evidence="7" id="KW-1185">Reference proteome</keyword>
<dbReference type="GO" id="GO:0004315">
    <property type="term" value="F:3-oxoacyl-[acyl-carrier-protein] synthase activity"/>
    <property type="evidence" value="ECO:0007669"/>
    <property type="project" value="InterPro"/>
</dbReference>
<sequence length="468" mass="48983">MGNEEKLRAYLKRVTVELTQTRRLLAAAEDRTHEPIAIIGMACRYPGGGETVEGYWDMLSQGRSGVSEVPPSRWNIDDYYDPDPRTPAAMYTRHGAFLPEITTWDAEFFGLSPREAVRIDPHHRLLLELTWEGLEDAGASPARVAGSRTAVIIGLMDTLQYGRLQLERQGRDALADPYLASGVSASVAAGRIAYQFNLSGPTLTVDTACSSSLIAVHLAAESLRRGDCDLAIAAGASLTIHPTNFIQACAGGMLCPDGRCKTFDEGADGYVMGEGAGLVVLEPLSKAIANGRRIRAVLRGSAVNQDGRSNGLTAPSRSAQVAVINSALAAAGVSPDDVDHVEAHGSGTHLGDAIELGALHDVFGGRSAERPLRVGAVKTNIGHTQAAAGVAGLIKSVLILENRLIPQTLNLTRPSPAVPADGSIQPAADAVPLPGEGTPRLVGVSSFGLSGTNAHLVLESAPPPAPAT</sequence>
<dbReference type="PROSITE" id="PS52004">
    <property type="entry name" value="KS3_2"/>
    <property type="match status" value="1"/>
</dbReference>
<evidence type="ECO:0000256" key="1">
    <source>
        <dbReference type="ARBA" id="ARBA00022450"/>
    </source>
</evidence>
<feature type="non-terminal residue" evidence="6">
    <location>
        <position position="468"/>
    </location>
</feature>
<dbReference type="GO" id="GO:0030639">
    <property type="term" value="P:polyketide biosynthetic process"/>
    <property type="evidence" value="ECO:0007669"/>
    <property type="project" value="UniProtKB-ARBA"/>
</dbReference>
<evidence type="ECO:0000313" key="7">
    <source>
        <dbReference type="Proteomes" id="UP000308705"/>
    </source>
</evidence>
<reference evidence="6 7" key="1">
    <citation type="submission" date="2019-04" db="EMBL/GenBank/DDBJ databases">
        <title>Herbidospora sp. NEAU-GS14.nov., a novel actinomycete isolated from soil.</title>
        <authorList>
            <person name="Han L."/>
        </authorList>
    </citation>
    <scope>NUCLEOTIDE SEQUENCE [LARGE SCALE GENOMIC DNA]</scope>
    <source>
        <strain evidence="6 7">NEAU-GS14</strain>
    </source>
</reference>
<evidence type="ECO:0000313" key="6">
    <source>
        <dbReference type="EMBL" id="TKK75837.1"/>
    </source>
</evidence>
<dbReference type="InterPro" id="IPR016039">
    <property type="entry name" value="Thiolase-like"/>
</dbReference>
<dbReference type="Pfam" id="PF00109">
    <property type="entry name" value="ketoacyl-synt"/>
    <property type="match status" value="1"/>
</dbReference>
<dbReference type="EMBL" id="SZQA01000103">
    <property type="protein sequence ID" value="TKK75837.1"/>
    <property type="molecule type" value="Genomic_DNA"/>
</dbReference>
<dbReference type="SMART" id="SM00825">
    <property type="entry name" value="PKS_KS"/>
    <property type="match status" value="1"/>
</dbReference>
<evidence type="ECO:0000256" key="4">
    <source>
        <dbReference type="ARBA" id="ARBA00023268"/>
    </source>
</evidence>
<proteinExistence type="predicted"/>
<protein>
    <submittedName>
        <fullName evidence="6">Beta-ketoacyl synthase</fullName>
    </submittedName>
</protein>